<feature type="transmembrane region" description="Helical" evidence="6">
    <location>
        <begin position="167"/>
        <end position="186"/>
    </location>
</feature>
<sequence length="310" mass="34552">MTNDKPRFKWQITAINALLIVLPPLFWAGNFIAARGIRNDLPPVTLAFYRWIIAVIVLLPFSIAAFRRDWRKYREHPWLILGLSITGITAFNTLIYVGLQTTAAANGLIINACLPLMILLLGALFYGQPLRLRQSLGMLLSFGGVLTIVTRGDLHVLTAMGFGHGDIYILSGLLCWAFYTHWLKYVPAEVSRVGLMSVQMIVGLVFLAPFYGWEVEGGGVANWNMHAFLALAYVGIIPSVMAYLLYNACVDRMGPAPAGMSIYLMPVFGVMLSVFVLGEMLHWYQLLGVALIFFGIFVAGMMPTWRRDKV</sequence>
<keyword evidence="3 6" id="KW-0812">Transmembrane</keyword>
<feature type="domain" description="EamA" evidence="7">
    <location>
        <begin position="165"/>
        <end position="299"/>
    </location>
</feature>
<dbReference type="Proteomes" id="UP000679575">
    <property type="component" value="Chromosome"/>
</dbReference>
<accession>A0ABX7YXN5</accession>
<protein>
    <submittedName>
        <fullName evidence="8">DMT family transporter</fullName>
    </submittedName>
</protein>
<keyword evidence="9" id="KW-1185">Reference proteome</keyword>
<reference evidence="8 9" key="1">
    <citation type="submission" date="2021-04" db="EMBL/GenBank/DDBJ databases">
        <title>Novel species identification of genus Shewanella.</title>
        <authorList>
            <person name="Liu G."/>
        </authorList>
    </citation>
    <scope>NUCLEOTIDE SEQUENCE [LARGE SCALE GENOMIC DNA]</scope>
    <source>
        <strain evidence="8 9">FJAT-54481</strain>
    </source>
</reference>
<dbReference type="InterPro" id="IPR050638">
    <property type="entry name" value="AA-Vitamin_Transporters"/>
</dbReference>
<feature type="transmembrane region" description="Helical" evidence="6">
    <location>
        <begin position="46"/>
        <end position="66"/>
    </location>
</feature>
<keyword evidence="4 6" id="KW-1133">Transmembrane helix</keyword>
<feature type="transmembrane region" description="Helical" evidence="6">
    <location>
        <begin position="193"/>
        <end position="213"/>
    </location>
</feature>
<dbReference type="InterPro" id="IPR037185">
    <property type="entry name" value="EmrE-like"/>
</dbReference>
<feature type="transmembrane region" description="Helical" evidence="6">
    <location>
        <begin position="283"/>
        <end position="305"/>
    </location>
</feature>
<keyword evidence="5 6" id="KW-0472">Membrane</keyword>
<evidence type="ECO:0000256" key="3">
    <source>
        <dbReference type="ARBA" id="ARBA00022692"/>
    </source>
</evidence>
<evidence type="ECO:0000256" key="1">
    <source>
        <dbReference type="ARBA" id="ARBA00004141"/>
    </source>
</evidence>
<dbReference type="InterPro" id="IPR000620">
    <property type="entry name" value="EamA_dom"/>
</dbReference>
<comment type="similarity">
    <text evidence="2">Belongs to the EamA transporter family.</text>
</comment>
<dbReference type="Pfam" id="PF00892">
    <property type="entry name" value="EamA"/>
    <property type="match status" value="2"/>
</dbReference>
<dbReference type="SUPFAM" id="SSF103481">
    <property type="entry name" value="Multidrug resistance efflux transporter EmrE"/>
    <property type="match status" value="2"/>
</dbReference>
<feature type="transmembrane region" description="Helical" evidence="6">
    <location>
        <begin position="258"/>
        <end position="277"/>
    </location>
</feature>
<dbReference type="EMBL" id="CP073587">
    <property type="protein sequence ID" value="QUN07223.1"/>
    <property type="molecule type" value="Genomic_DNA"/>
</dbReference>
<evidence type="ECO:0000313" key="9">
    <source>
        <dbReference type="Proteomes" id="UP000679575"/>
    </source>
</evidence>
<feature type="domain" description="EamA" evidence="7">
    <location>
        <begin position="17"/>
        <end position="149"/>
    </location>
</feature>
<dbReference type="PANTHER" id="PTHR32322:SF2">
    <property type="entry name" value="EAMA DOMAIN-CONTAINING PROTEIN"/>
    <property type="match status" value="1"/>
</dbReference>
<feature type="transmembrane region" description="Helical" evidence="6">
    <location>
        <begin position="138"/>
        <end position="161"/>
    </location>
</feature>
<feature type="transmembrane region" description="Helical" evidence="6">
    <location>
        <begin position="225"/>
        <end position="246"/>
    </location>
</feature>
<evidence type="ECO:0000313" key="8">
    <source>
        <dbReference type="EMBL" id="QUN07223.1"/>
    </source>
</evidence>
<proteinExistence type="inferred from homology"/>
<comment type="subcellular location">
    <subcellularLocation>
        <location evidence="1">Membrane</location>
        <topology evidence="1">Multi-pass membrane protein</topology>
    </subcellularLocation>
</comment>
<evidence type="ECO:0000256" key="2">
    <source>
        <dbReference type="ARBA" id="ARBA00007362"/>
    </source>
</evidence>
<organism evidence="8 9">
    <name type="scientific">Shewanella yunxiaonensis</name>
    <dbReference type="NCBI Taxonomy" id="2829809"/>
    <lineage>
        <taxon>Bacteria</taxon>
        <taxon>Pseudomonadati</taxon>
        <taxon>Pseudomonadota</taxon>
        <taxon>Gammaproteobacteria</taxon>
        <taxon>Alteromonadales</taxon>
        <taxon>Shewanellaceae</taxon>
        <taxon>Shewanella</taxon>
    </lineage>
</organism>
<dbReference type="RefSeq" id="WP_212596225.1">
    <property type="nucleotide sequence ID" value="NZ_CP073587.1"/>
</dbReference>
<gene>
    <name evidence="8" type="ORF">KDN34_07305</name>
</gene>
<feature type="transmembrane region" description="Helical" evidence="6">
    <location>
        <begin position="12"/>
        <end position="34"/>
    </location>
</feature>
<evidence type="ECO:0000256" key="5">
    <source>
        <dbReference type="ARBA" id="ARBA00023136"/>
    </source>
</evidence>
<dbReference type="PANTHER" id="PTHR32322">
    <property type="entry name" value="INNER MEMBRANE TRANSPORTER"/>
    <property type="match status" value="1"/>
</dbReference>
<evidence type="ECO:0000256" key="4">
    <source>
        <dbReference type="ARBA" id="ARBA00022989"/>
    </source>
</evidence>
<feature type="transmembrane region" description="Helical" evidence="6">
    <location>
        <begin position="78"/>
        <end position="99"/>
    </location>
</feature>
<evidence type="ECO:0000256" key="6">
    <source>
        <dbReference type="SAM" id="Phobius"/>
    </source>
</evidence>
<evidence type="ECO:0000259" key="7">
    <source>
        <dbReference type="Pfam" id="PF00892"/>
    </source>
</evidence>
<feature type="transmembrane region" description="Helical" evidence="6">
    <location>
        <begin position="105"/>
        <end position="126"/>
    </location>
</feature>
<name>A0ABX7YXN5_9GAMM</name>